<organism evidence="6 7">
    <name type="scientific">Candidatus Limousia pullorum</name>
    <dbReference type="NCBI Taxonomy" id="2840860"/>
    <lineage>
        <taxon>Bacteria</taxon>
        <taxon>Bacillati</taxon>
        <taxon>Bacillota</taxon>
        <taxon>Clostridia</taxon>
        <taxon>Eubacteriales</taxon>
        <taxon>Oscillospiraceae</taxon>
        <taxon>Oscillospiraceae incertae sedis</taxon>
        <taxon>Candidatus Limousia</taxon>
    </lineage>
</organism>
<dbReference type="InterPro" id="IPR006638">
    <property type="entry name" value="Elp3/MiaA/NifB-like_rSAM"/>
</dbReference>
<dbReference type="InterPro" id="IPR023995">
    <property type="entry name" value="HemZ"/>
</dbReference>
<evidence type="ECO:0000256" key="2">
    <source>
        <dbReference type="ARBA" id="ARBA00022723"/>
    </source>
</evidence>
<dbReference type="EC" id="1.3.98.3" evidence="6"/>
<keyword evidence="1" id="KW-0949">S-adenosyl-L-methionine</keyword>
<dbReference type="PANTHER" id="PTHR13932:SF1">
    <property type="entry name" value="OXYGEN-INDEPENDENT COPROPORPHYRINOGEN-III OXIDASE-LIKE PROTEIN HEMZ"/>
    <property type="match status" value="1"/>
</dbReference>
<dbReference type="NCBIfam" id="TIGR03994">
    <property type="entry name" value="rSAM_HemZ"/>
    <property type="match status" value="1"/>
</dbReference>
<dbReference type="EMBL" id="DVNG01000104">
    <property type="protein sequence ID" value="HIU50735.1"/>
    <property type="molecule type" value="Genomic_DNA"/>
</dbReference>
<reference evidence="6" key="1">
    <citation type="submission" date="2020-10" db="EMBL/GenBank/DDBJ databases">
        <authorList>
            <person name="Gilroy R."/>
        </authorList>
    </citation>
    <scope>NUCLEOTIDE SEQUENCE</scope>
    <source>
        <strain evidence="6">ChiGjej1B1-1684</strain>
    </source>
</reference>
<name>A0A9D1S8F3_9FIRM</name>
<dbReference type="InterPro" id="IPR007197">
    <property type="entry name" value="rSAM"/>
</dbReference>
<dbReference type="CDD" id="cd01335">
    <property type="entry name" value="Radical_SAM"/>
    <property type="match status" value="1"/>
</dbReference>
<evidence type="ECO:0000256" key="4">
    <source>
        <dbReference type="ARBA" id="ARBA00023014"/>
    </source>
</evidence>
<proteinExistence type="predicted"/>
<reference evidence="6" key="2">
    <citation type="journal article" date="2021" name="PeerJ">
        <title>Extensive microbial diversity within the chicken gut microbiome revealed by metagenomics and culture.</title>
        <authorList>
            <person name="Gilroy R."/>
            <person name="Ravi A."/>
            <person name="Getino M."/>
            <person name="Pursley I."/>
            <person name="Horton D.L."/>
            <person name="Alikhan N.F."/>
            <person name="Baker D."/>
            <person name="Gharbi K."/>
            <person name="Hall N."/>
            <person name="Watson M."/>
            <person name="Adriaenssens E.M."/>
            <person name="Foster-Nyarko E."/>
            <person name="Jarju S."/>
            <person name="Secka A."/>
            <person name="Antonio M."/>
            <person name="Oren A."/>
            <person name="Chaudhuri R.R."/>
            <person name="La Ragione R."/>
            <person name="Hildebrand F."/>
            <person name="Pallen M.J."/>
        </authorList>
    </citation>
    <scope>NUCLEOTIDE SEQUENCE</scope>
    <source>
        <strain evidence="6">ChiGjej1B1-1684</strain>
    </source>
</reference>
<evidence type="ECO:0000259" key="5">
    <source>
        <dbReference type="PROSITE" id="PS51918"/>
    </source>
</evidence>
<dbReference type="PANTHER" id="PTHR13932">
    <property type="entry name" value="COPROPORPHYRINIGEN III OXIDASE"/>
    <property type="match status" value="1"/>
</dbReference>
<dbReference type="Gene3D" id="3.20.20.70">
    <property type="entry name" value="Aldolase class I"/>
    <property type="match status" value="1"/>
</dbReference>
<dbReference type="PROSITE" id="PS51918">
    <property type="entry name" value="RADICAL_SAM"/>
    <property type="match status" value="1"/>
</dbReference>
<dbReference type="GO" id="GO:0006779">
    <property type="term" value="P:porphyrin-containing compound biosynthetic process"/>
    <property type="evidence" value="ECO:0007669"/>
    <property type="project" value="TreeGrafter"/>
</dbReference>
<keyword evidence="6" id="KW-0560">Oxidoreductase</keyword>
<sequence>MEVYIFNHDYLYELENLTRVFFPNDKITVLKYMGGEDMKPPFVYTAITEDKMEARLCDGEFDKTVTAPLTDGDEELALMTLVFDLFTQYTGYVPKWGLLTGVRPIKLMRRLKDDMGEGEAKKYFREKLLVSEEKTDLACETEKNERKILDLSQRNSFSLYISIPFCPSRCSYCSFVSQSVEKAKHLVEPYLELLVKEIKKTAEIAESLKLNLETVYIGGGTPTTLSAEQLKILLDAIKSSFDLGNCREFTVEAGRPDTITFDKLKAVLEGGADRISVNPQTLNDNVLENIGRRHTAQQAIDAFKLARQAGVGHINMDLIAGLPGDTIESFRNTLDGICELDPESITVHTLSMKKSSGITAEGKQILKQEGITASLMLEYTKEKLSALRYKPYYLYRQSRMVGNLENVGWAKEGFESSYNVFVMDETHTVLGCGAGAVTKLKEFGTDRLERIFNFKYPYEYNTRFDEIIERKKGITEFYAKYF</sequence>
<keyword evidence="4" id="KW-0411">Iron-sulfur</keyword>
<dbReference type="SFLD" id="SFLDG01065">
    <property type="entry name" value="anaerobic_coproporphyrinogen-I"/>
    <property type="match status" value="1"/>
</dbReference>
<dbReference type="SFLD" id="SFLDF00310">
    <property type="entry name" value="oxygen-independent_coproporphy"/>
    <property type="match status" value="1"/>
</dbReference>
<dbReference type="Pfam" id="PF04055">
    <property type="entry name" value="Radical_SAM"/>
    <property type="match status" value="1"/>
</dbReference>
<comment type="caution">
    <text evidence="6">The sequence shown here is derived from an EMBL/GenBank/DDBJ whole genome shotgun (WGS) entry which is preliminary data.</text>
</comment>
<dbReference type="AlphaFoldDB" id="A0A9D1S8F3"/>
<dbReference type="InterPro" id="IPR013785">
    <property type="entry name" value="Aldolase_TIM"/>
</dbReference>
<evidence type="ECO:0000256" key="1">
    <source>
        <dbReference type="ARBA" id="ARBA00022691"/>
    </source>
</evidence>
<evidence type="ECO:0000256" key="3">
    <source>
        <dbReference type="ARBA" id="ARBA00023004"/>
    </source>
</evidence>
<dbReference type="SMART" id="SM00729">
    <property type="entry name" value="Elp3"/>
    <property type="match status" value="1"/>
</dbReference>
<dbReference type="GO" id="GO:0051989">
    <property type="term" value="F:coproporphyrinogen dehydrogenase activity"/>
    <property type="evidence" value="ECO:0007669"/>
    <property type="project" value="UniProtKB-EC"/>
</dbReference>
<gene>
    <name evidence="6" type="primary">hemZ</name>
    <name evidence="6" type="ORF">IAD22_06960</name>
</gene>
<dbReference type="InterPro" id="IPR034505">
    <property type="entry name" value="Coproporphyrinogen-III_oxidase"/>
</dbReference>
<keyword evidence="3" id="KW-0408">Iron</keyword>
<dbReference type="Proteomes" id="UP000824118">
    <property type="component" value="Unassembled WGS sequence"/>
</dbReference>
<accession>A0A9D1S8F3</accession>
<dbReference type="InterPro" id="IPR058240">
    <property type="entry name" value="rSAM_sf"/>
</dbReference>
<evidence type="ECO:0000313" key="7">
    <source>
        <dbReference type="Proteomes" id="UP000824118"/>
    </source>
</evidence>
<dbReference type="GO" id="GO:0051539">
    <property type="term" value="F:4 iron, 4 sulfur cluster binding"/>
    <property type="evidence" value="ECO:0007669"/>
    <property type="project" value="TreeGrafter"/>
</dbReference>
<dbReference type="GO" id="GO:0046872">
    <property type="term" value="F:metal ion binding"/>
    <property type="evidence" value="ECO:0007669"/>
    <property type="project" value="UniProtKB-KW"/>
</dbReference>
<feature type="domain" description="Radical SAM core" evidence="5">
    <location>
        <begin position="151"/>
        <end position="390"/>
    </location>
</feature>
<dbReference type="GO" id="GO:0005737">
    <property type="term" value="C:cytoplasm"/>
    <property type="evidence" value="ECO:0007669"/>
    <property type="project" value="TreeGrafter"/>
</dbReference>
<dbReference type="SUPFAM" id="SSF102114">
    <property type="entry name" value="Radical SAM enzymes"/>
    <property type="match status" value="1"/>
</dbReference>
<evidence type="ECO:0000313" key="6">
    <source>
        <dbReference type="EMBL" id="HIU50735.1"/>
    </source>
</evidence>
<protein>
    <submittedName>
        <fullName evidence="6">Coproporphyrinogen dehydrogenase HemZ</fullName>
        <ecNumber evidence="6">1.3.98.3</ecNumber>
    </submittedName>
</protein>
<keyword evidence="2" id="KW-0479">Metal-binding</keyword>
<dbReference type="SFLD" id="SFLDG01082">
    <property type="entry name" value="B12-binding_domain_containing"/>
    <property type="match status" value="1"/>
</dbReference>
<dbReference type="SFLD" id="SFLDS00029">
    <property type="entry name" value="Radical_SAM"/>
    <property type="match status" value="1"/>
</dbReference>